<gene>
    <name evidence="1" type="ORF">RQP50_20085</name>
</gene>
<dbReference type="AlphaFoldDB" id="A0AAJ2JWU5"/>
<evidence type="ECO:0000313" key="1">
    <source>
        <dbReference type="EMBL" id="MDT8978535.1"/>
    </source>
</evidence>
<name>A0AAJ2JWU5_9BACL</name>
<comment type="caution">
    <text evidence="1">The sequence shown here is derived from an EMBL/GenBank/DDBJ whole genome shotgun (WGS) entry which is preliminary data.</text>
</comment>
<evidence type="ECO:0000313" key="2">
    <source>
        <dbReference type="Proteomes" id="UP001250538"/>
    </source>
</evidence>
<protein>
    <submittedName>
        <fullName evidence="1">Uncharacterized protein</fullName>
    </submittedName>
</protein>
<sequence length="44" mass="4730">MERALAAIAGGTVKFVTKLLETYKVAKGMGLSTMEAIKMGVQER</sequence>
<dbReference type="Proteomes" id="UP001250538">
    <property type="component" value="Unassembled WGS sequence"/>
</dbReference>
<proteinExistence type="predicted"/>
<dbReference type="EMBL" id="JAVYAA010000005">
    <property type="protein sequence ID" value="MDT8978535.1"/>
    <property type="molecule type" value="Genomic_DNA"/>
</dbReference>
<keyword evidence="2" id="KW-1185">Reference proteome</keyword>
<reference evidence="2" key="1">
    <citation type="submission" date="2023-09" db="EMBL/GenBank/DDBJ databases">
        <title>Paenibacillus sp. chi10 Genome sequencing and assembly.</title>
        <authorList>
            <person name="Kim I."/>
        </authorList>
    </citation>
    <scope>NUCLEOTIDE SEQUENCE [LARGE SCALE GENOMIC DNA]</scope>
    <source>
        <strain evidence="2">chi10</strain>
    </source>
</reference>
<dbReference type="RefSeq" id="WP_315746504.1">
    <property type="nucleotide sequence ID" value="NZ_JAVYAA010000005.1"/>
</dbReference>
<accession>A0AAJ2JWU5</accession>
<organism evidence="1 2">
    <name type="scientific">Paenibacillus suaedae</name>
    <dbReference type="NCBI Taxonomy" id="3077233"/>
    <lineage>
        <taxon>Bacteria</taxon>
        <taxon>Bacillati</taxon>
        <taxon>Bacillota</taxon>
        <taxon>Bacilli</taxon>
        <taxon>Bacillales</taxon>
        <taxon>Paenibacillaceae</taxon>
        <taxon>Paenibacillus</taxon>
    </lineage>
</organism>